<keyword evidence="1 6" id="KW-0349">Heme</keyword>
<dbReference type="InterPro" id="IPR036396">
    <property type="entry name" value="Cyt_P450_sf"/>
</dbReference>
<dbReference type="OMA" id="WPVFQIR"/>
<sequence length="424" mass="48008">MMWPSARPKSVSLDHLSFNYAMFGFAPYGAYWRELRKIATLELLSNKRIALLKHVLISETRSFVRELYKSYYVQKAGSAEPVKLEMKEWFGNLTLNIMLQVVVGKKCFGSQAEDDTADAIMCRKSIKEFFRLLGHFVVADAFPSLRWLDIGGHEKKMKATAKELDIIASKWLEEHKKKKIDDDDAKLDFMAVMQAVLEDTHVVGSFDPDTINKSACLAMIAGGNDTSTVTLVWAVCLLLNNPETLRKAQEEIDRHVGKERPVDESDIDSLVYLKAVVKEVMRLYPAGPLASYRELREDCTIGGYHFAKGTHLMFNVWKIQNDPNIWPEPFEFRPERFLTTHKDIDVRGNHYELLPFGSGRRVCAGVNFGLQILHLVLGTFLQAFDVRNGADGPVDMSESSGSTTVKATPLEVLITPRLPLELYE</sequence>
<dbReference type="PRINTS" id="PR00385">
    <property type="entry name" value="P450"/>
</dbReference>
<feature type="binding site" description="axial binding residue" evidence="6">
    <location>
        <position position="363"/>
    </location>
    <ligand>
        <name>heme</name>
        <dbReference type="ChEBI" id="CHEBI:30413"/>
    </ligand>
    <ligandPart>
        <name>Fe</name>
        <dbReference type="ChEBI" id="CHEBI:18248"/>
    </ligandPart>
</feature>
<dbReference type="PROSITE" id="PS00086">
    <property type="entry name" value="CYTOCHROME_P450"/>
    <property type="match status" value="1"/>
</dbReference>
<dbReference type="GO" id="GO:0004497">
    <property type="term" value="F:monooxygenase activity"/>
    <property type="evidence" value="ECO:0007669"/>
    <property type="project" value="UniProtKB-KW"/>
</dbReference>
<dbReference type="InterPro" id="IPR002401">
    <property type="entry name" value="Cyt_P450_E_grp-I"/>
</dbReference>
<dbReference type="Gramene" id="Kaladp0042s0042.1.v1.1">
    <property type="protein sequence ID" value="Kaladp0042s0042.1.v1.1"/>
    <property type="gene ID" value="Kaladp0042s0042.v1.1"/>
</dbReference>
<evidence type="ECO:0008006" key="10">
    <source>
        <dbReference type="Google" id="ProtNLM"/>
    </source>
</evidence>
<proteinExistence type="inferred from homology"/>
<dbReference type="GO" id="GO:0020037">
    <property type="term" value="F:heme binding"/>
    <property type="evidence" value="ECO:0007669"/>
    <property type="project" value="InterPro"/>
</dbReference>
<name>A0A7N0TPS9_KALFE</name>
<dbReference type="Gene3D" id="1.10.630.10">
    <property type="entry name" value="Cytochrome P450"/>
    <property type="match status" value="1"/>
</dbReference>
<dbReference type="InterPro" id="IPR017972">
    <property type="entry name" value="Cyt_P450_CS"/>
</dbReference>
<dbReference type="PANTHER" id="PTHR47947:SF49">
    <property type="entry name" value="CYTOCHROME P450 FAMILY PROTEIN"/>
    <property type="match status" value="1"/>
</dbReference>
<evidence type="ECO:0000313" key="8">
    <source>
        <dbReference type="EnsemblPlants" id="Kaladp0042s0042.1.v1.1"/>
    </source>
</evidence>
<dbReference type="InterPro" id="IPR050651">
    <property type="entry name" value="Plant_Cytochrome_P450_Monoox"/>
</dbReference>
<evidence type="ECO:0000256" key="7">
    <source>
        <dbReference type="RuleBase" id="RU000461"/>
    </source>
</evidence>
<evidence type="ECO:0000256" key="1">
    <source>
        <dbReference type="ARBA" id="ARBA00022617"/>
    </source>
</evidence>
<protein>
    <recommendedName>
        <fullName evidence="10">Cytochrome P450</fullName>
    </recommendedName>
</protein>
<dbReference type="EnsemblPlants" id="Kaladp0042s0042.1.v1.1">
    <property type="protein sequence ID" value="Kaladp0042s0042.1.v1.1"/>
    <property type="gene ID" value="Kaladp0042s0042.v1.1"/>
</dbReference>
<dbReference type="GO" id="GO:0016705">
    <property type="term" value="F:oxidoreductase activity, acting on paired donors, with incorporation or reduction of molecular oxygen"/>
    <property type="evidence" value="ECO:0007669"/>
    <property type="project" value="InterPro"/>
</dbReference>
<comment type="cofactor">
    <cofactor evidence="6">
        <name>heme</name>
        <dbReference type="ChEBI" id="CHEBI:30413"/>
    </cofactor>
</comment>
<accession>A0A7N0TPS9</accession>
<organism evidence="8 9">
    <name type="scientific">Kalanchoe fedtschenkoi</name>
    <name type="common">Lavender scallops</name>
    <name type="synonym">South American air plant</name>
    <dbReference type="NCBI Taxonomy" id="63787"/>
    <lineage>
        <taxon>Eukaryota</taxon>
        <taxon>Viridiplantae</taxon>
        <taxon>Streptophyta</taxon>
        <taxon>Embryophyta</taxon>
        <taxon>Tracheophyta</taxon>
        <taxon>Spermatophyta</taxon>
        <taxon>Magnoliopsida</taxon>
        <taxon>eudicotyledons</taxon>
        <taxon>Gunneridae</taxon>
        <taxon>Pentapetalae</taxon>
        <taxon>Saxifragales</taxon>
        <taxon>Crassulaceae</taxon>
        <taxon>Kalanchoe</taxon>
    </lineage>
</organism>
<comment type="similarity">
    <text evidence="7">Belongs to the cytochrome P450 family.</text>
</comment>
<dbReference type="PRINTS" id="PR00463">
    <property type="entry name" value="EP450I"/>
</dbReference>
<evidence type="ECO:0000256" key="3">
    <source>
        <dbReference type="ARBA" id="ARBA00023002"/>
    </source>
</evidence>
<evidence type="ECO:0000256" key="4">
    <source>
        <dbReference type="ARBA" id="ARBA00023004"/>
    </source>
</evidence>
<evidence type="ECO:0000256" key="5">
    <source>
        <dbReference type="ARBA" id="ARBA00023033"/>
    </source>
</evidence>
<keyword evidence="3 7" id="KW-0560">Oxidoreductase</keyword>
<dbReference type="PANTHER" id="PTHR47947">
    <property type="entry name" value="CYTOCHROME P450 82C3-RELATED"/>
    <property type="match status" value="1"/>
</dbReference>
<dbReference type="SUPFAM" id="SSF48264">
    <property type="entry name" value="Cytochrome P450"/>
    <property type="match status" value="1"/>
</dbReference>
<dbReference type="GO" id="GO:0005506">
    <property type="term" value="F:iron ion binding"/>
    <property type="evidence" value="ECO:0007669"/>
    <property type="project" value="InterPro"/>
</dbReference>
<evidence type="ECO:0000256" key="6">
    <source>
        <dbReference type="PIRSR" id="PIRSR602401-1"/>
    </source>
</evidence>
<keyword evidence="2 6" id="KW-0479">Metal-binding</keyword>
<reference evidence="8" key="1">
    <citation type="submission" date="2021-01" db="UniProtKB">
        <authorList>
            <consortium name="EnsemblPlants"/>
        </authorList>
    </citation>
    <scope>IDENTIFICATION</scope>
</reference>
<keyword evidence="5 7" id="KW-0503">Monooxygenase</keyword>
<dbReference type="Proteomes" id="UP000594263">
    <property type="component" value="Unplaced"/>
</dbReference>
<keyword evidence="9" id="KW-1185">Reference proteome</keyword>
<evidence type="ECO:0000256" key="2">
    <source>
        <dbReference type="ARBA" id="ARBA00022723"/>
    </source>
</evidence>
<keyword evidence="4 6" id="KW-0408">Iron</keyword>
<dbReference type="InterPro" id="IPR001128">
    <property type="entry name" value="Cyt_P450"/>
</dbReference>
<dbReference type="Pfam" id="PF00067">
    <property type="entry name" value="p450"/>
    <property type="match status" value="1"/>
</dbReference>
<dbReference type="FunFam" id="1.10.630.10:FF:000026">
    <property type="entry name" value="Cytochrome P450 82C4"/>
    <property type="match status" value="1"/>
</dbReference>
<dbReference type="AlphaFoldDB" id="A0A7N0TPS9"/>
<evidence type="ECO:0000313" key="9">
    <source>
        <dbReference type="Proteomes" id="UP000594263"/>
    </source>
</evidence>